<name>A0A2K9LR96_9GAMM</name>
<dbReference type="Proteomes" id="UP000235116">
    <property type="component" value="Chromosome"/>
</dbReference>
<organism evidence="1 2">
    <name type="scientific">Ketobacter alkanivorans</name>
    <dbReference type="NCBI Taxonomy" id="1917421"/>
    <lineage>
        <taxon>Bacteria</taxon>
        <taxon>Pseudomonadati</taxon>
        <taxon>Pseudomonadota</taxon>
        <taxon>Gammaproteobacteria</taxon>
        <taxon>Pseudomonadales</taxon>
        <taxon>Ketobacteraceae</taxon>
        <taxon>Ketobacter</taxon>
    </lineage>
</organism>
<reference evidence="2" key="1">
    <citation type="submission" date="2017-08" db="EMBL/GenBank/DDBJ databases">
        <title>Direct submision.</title>
        <authorList>
            <person name="Kim S.-J."/>
            <person name="Rhee S.-K."/>
        </authorList>
    </citation>
    <scope>NUCLEOTIDE SEQUENCE [LARGE SCALE GENOMIC DNA]</scope>
    <source>
        <strain evidence="2">GI5</strain>
    </source>
</reference>
<evidence type="ECO:0000313" key="1">
    <source>
        <dbReference type="EMBL" id="AUM14823.1"/>
    </source>
</evidence>
<dbReference type="OrthoDB" id="1188513at2"/>
<dbReference type="EMBL" id="CP022684">
    <property type="protein sequence ID" value="AUM14823.1"/>
    <property type="molecule type" value="Genomic_DNA"/>
</dbReference>
<sequence length="403" mass="45781">MVALILPWLTVSAVQAGDWDFELGAEYRYLPQNPPYGVGDDAASVSVRGEYVHDWNDGADLFQFEAFYRWSEADDERTHGDIQDLAWIHVADDWELRSGVRTVFWGVTEFQHLVDIVNQSDLVERTDGEAKLGQPMINLSLVSDWGIVDLFALVGFRERTFPGEDGWPRGPLVISSDDADYESGAEDKRVDIAARWSTSIEAWELALSYFGGTSRDPEFRRINAQGEPVPFYPVIDQFGLELQYNYDAWLLKMEALNRSGTESGRYFATVFGFEYTLEGLFDGVSDLGIVSEYNYDERGKESPSSYYLENDIALGLRWALNDEASTEMLGGIIYDHKTNERVFSLEASRRLGDVWMVSLDALFFHSKTPPSQDDLANGSFDPLYKLAQSSRNDLLQLELIRYF</sequence>
<evidence type="ECO:0000313" key="2">
    <source>
        <dbReference type="Proteomes" id="UP000235116"/>
    </source>
</evidence>
<keyword evidence="2" id="KW-1185">Reference proteome</keyword>
<gene>
    <name evidence="1" type="ORF">Kalk_03025</name>
</gene>
<accession>A0A2K9LR96</accession>
<evidence type="ECO:0008006" key="3">
    <source>
        <dbReference type="Google" id="ProtNLM"/>
    </source>
</evidence>
<protein>
    <recommendedName>
        <fullName evidence="3">Porin domain-containing protein</fullName>
    </recommendedName>
</protein>
<dbReference type="KEGG" id="kak:Kalk_03025"/>
<proteinExistence type="predicted"/>
<dbReference type="AlphaFoldDB" id="A0A2K9LR96"/>